<organism evidence="2">
    <name type="scientific">Arundo donax</name>
    <name type="common">Giant reed</name>
    <name type="synonym">Donax arundinaceus</name>
    <dbReference type="NCBI Taxonomy" id="35708"/>
    <lineage>
        <taxon>Eukaryota</taxon>
        <taxon>Viridiplantae</taxon>
        <taxon>Streptophyta</taxon>
        <taxon>Embryophyta</taxon>
        <taxon>Tracheophyta</taxon>
        <taxon>Spermatophyta</taxon>
        <taxon>Magnoliopsida</taxon>
        <taxon>Liliopsida</taxon>
        <taxon>Poales</taxon>
        <taxon>Poaceae</taxon>
        <taxon>PACMAD clade</taxon>
        <taxon>Arundinoideae</taxon>
        <taxon>Arundineae</taxon>
        <taxon>Arundo</taxon>
    </lineage>
</organism>
<reference evidence="2" key="1">
    <citation type="submission" date="2014-09" db="EMBL/GenBank/DDBJ databases">
        <authorList>
            <person name="Magalhaes I.L.F."/>
            <person name="Oliveira U."/>
            <person name="Santos F.R."/>
            <person name="Vidigal T.H.D.A."/>
            <person name="Brescovit A.D."/>
            <person name="Santos A.J."/>
        </authorList>
    </citation>
    <scope>NUCLEOTIDE SEQUENCE</scope>
    <source>
        <tissue evidence="2">Shoot tissue taken approximately 20 cm above the soil surface</tissue>
    </source>
</reference>
<dbReference type="AlphaFoldDB" id="A0A0A9GS19"/>
<dbReference type="EMBL" id="GBRH01170664">
    <property type="protein sequence ID" value="JAE27232.1"/>
    <property type="molecule type" value="Transcribed_RNA"/>
</dbReference>
<feature type="region of interest" description="Disordered" evidence="1">
    <location>
        <begin position="1"/>
        <end position="25"/>
    </location>
</feature>
<protein>
    <submittedName>
        <fullName evidence="2">Uncharacterized protein</fullName>
    </submittedName>
</protein>
<evidence type="ECO:0000256" key="1">
    <source>
        <dbReference type="SAM" id="MobiDB-lite"/>
    </source>
</evidence>
<sequence>MAPAPATAASWRRMDGGAGGGGEARDRSSVFLGLLRRLILVVVLPEVTGDSVLLAPFLLVL</sequence>
<name>A0A0A9GS19_ARUDO</name>
<proteinExistence type="predicted"/>
<reference evidence="2" key="2">
    <citation type="journal article" date="2015" name="Data Brief">
        <title>Shoot transcriptome of the giant reed, Arundo donax.</title>
        <authorList>
            <person name="Barrero R.A."/>
            <person name="Guerrero F.D."/>
            <person name="Moolhuijzen P."/>
            <person name="Goolsby J.A."/>
            <person name="Tidwell J."/>
            <person name="Bellgard S.E."/>
            <person name="Bellgard M.I."/>
        </authorList>
    </citation>
    <scope>NUCLEOTIDE SEQUENCE</scope>
    <source>
        <tissue evidence="2">Shoot tissue taken approximately 20 cm above the soil surface</tissue>
    </source>
</reference>
<accession>A0A0A9GS19</accession>
<evidence type="ECO:0000313" key="2">
    <source>
        <dbReference type="EMBL" id="JAE27232.1"/>
    </source>
</evidence>